<dbReference type="Pfam" id="PF13589">
    <property type="entry name" value="HATPase_c_3"/>
    <property type="match status" value="1"/>
</dbReference>
<evidence type="ECO:0000313" key="2">
    <source>
        <dbReference type="Proteomes" id="UP001158297"/>
    </source>
</evidence>
<dbReference type="GO" id="GO:0005524">
    <property type="term" value="F:ATP binding"/>
    <property type="evidence" value="ECO:0007669"/>
    <property type="project" value="UniProtKB-KW"/>
</dbReference>
<proteinExistence type="predicted"/>
<dbReference type="Gene3D" id="3.30.565.10">
    <property type="entry name" value="Histidine kinase-like ATPase, C-terminal domain"/>
    <property type="match status" value="1"/>
</dbReference>
<name>A0AA42HVH3_9BURK</name>
<dbReference type="EMBL" id="JAODZU010000038">
    <property type="protein sequence ID" value="MDH0365113.1"/>
    <property type="molecule type" value="Genomic_DNA"/>
</dbReference>
<accession>A0AA42HVH3</accession>
<sequence length="660" mass="75243">MSESVKFSGVAEIGNEGIKKHFQNIELWDPLFELVWNGFDAKADKVAVNFSENEFESICSATVLDDGEGIDHTTLKETFGRFYDSSKKADPGQHGAHGRGRLAFHRLCRNASWYTRTRQGDAVIEIDAADIKSYTCVPLRAEEQRASVQVLSQGTLVELTNFTSNLPSVASLVEKFSTEFGWFLAVRPSKSILVNGKTVEVPANDLTQKQIVVESDSFDVQVIRWEDKPTSEKSYIYLMNGSGELVYKTLSTLNNKPNFFTSVCITSSWANQFASEESLFDPLAHTPASDVWKKLWRQLGVLTNAIYEEFLRKKADEVVQSYEDKGYFPLFQGLDDGEKAWRHAHARELVKQIYIADPQVFNNASKKQLKIIIRLLDRLAVSNENDALLEVINGALDLDDQSTKQLAEQLKRTSMENIVSTIEILQRRAVAVDKLRYVMNEHYREVLETPDLQLIIESNTWLFGPKYETLGAEEDTFTKITKKFRDEAMAQSAIDEEDVENLADLKGAQRQTDLFLARRIPTTDSLGNQIYKCLIVEIKRPAVSLNKKHLRQLEDYADIIRGIPEFDADNMYFELVLVGRKISSADKYIKRELQSHSSKGENGLVSDGDPKMKLYVLNWYTLLNSFELTNSFMLEKLRLKRTEFDGLTKQELIKDLQEEH</sequence>
<reference evidence="1" key="1">
    <citation type="submission" date="2022-09" db="EMBL/GenBank/DDBJ databases">
        <title>Intensive care unit water sources are persistently colonized with multi-drug resistant bacteria and are the site of extensive horizontal gene transfer of antibiotic resistance genes.</title>
        <authorList>
            <person name="Diorio-Toth L."/>
        </authorList>
    </citation>
    <scope>NUCLEOTIDE SEQUENCE</scope>
    <source>
        <strain evidence="1">GD04130</strain>
    </source>
</reference>
<keyword evidence="1" id="KW-0067">ATP-binding</keyword>
<dbReference type="InterPro" id="IPR036890">
    <property type="entry name" value="HATPase_C_sf"/>
</dbReference>
<keyword evidence="1" id="KW-0547">Nucleotide-binding</keyword>
<dbReference type="Proteomes" id="UP001158297">
    <property type="component" value="Unassembled WGS sequence"/>
</dbReference>
<dbReference type="RefSeq" id="WP_279860665.1">
    <property type="nucleotide sequence ID" value="NZ_JAODZU010000038.1"/>
</dbReference>
<organism evidence="1 2">
    <name type="scientific">Comamonas aquatica</name>
    <dbReference type="NCBI Taxonomy" id="225991"/>
    <lineage>
        <taxon>Bacteria</taxon>
        <taxon>Pseudomonadati</taxon>
        <taxon>Pseudomonadota</taxon>
        <taxon>Betaproteobacteria</taxon>
        <taxon>Burkholderiales</taxon>
        <taxon>Comamonadaceae</taxon>
        <taxon>Comamonas</taxon>
    </lineage>
</organism>
<gene>
    <name evidence="1" type="ORF">N7330_19020</name>
</gene>
<dbReference type="AlphaFoldDB" id="A0AA42HVH3"/>
<comment type="caution">
    <text evidence="1">The sequence shown here is derived from an EMBL/GenBank/DDBJ whole genome shotgun (WGS) entry which is preliminary data.</text>
</comment>
<evidence type="ECO:0000313" key="1">
    <source>
        <dbReference type="EMBL" id="MDH0365113.1"/>
    </source>
</evidence>
<protein>
    <submittedName>
        <fullName evidence="1">ATP-binding protein</fullName>
    </submittedName>
</protein>
<dbReference type="SUPFAM" id="SSF55874">
    <property type="entry name" value="ATPase domain of HSP90 chaperone/DNA topoisomerase II/histidine kinase"/>
    <property type="match status" value="1"/>
</dbReference>